<proteinExistence type="predicted"/>
<evidence type="ECO:0000313" key="2">
    <source>
        <dbReference type="Proteomes" id="UP001302120"/>
    </source>
</evidence>
<dbReference type="RefSeq" id="WP_323194127.1">
    <property type="nucleotide sequence ID" value="NZ_JAYGHG010000001.1"/>
</dbReference>
<dbReference type="PANTHER" id="PTHR47628">
    <property type="match status" value="1"/>
</dbReference>
<dbReference type="SUPFAM" id="SSF53822">
    <property type="entry name" value="Periplasmic binding protein-like I"/>
    <property type="match status" value="1"/>
</dbReference>
<keyword evidence="2" id="KW-1185">Reference proteome</keyword>
<dbReference type="EMBL" id="JAYGHG010000001">
    <property type="protein sequence ID" value="MEA5579780.1"/>
    <property type="molecule type" value="Genomic_DNA"/>
</dbReference>
<accession>A0ABU5U9D1</accession>
<dbReference type="InterPro" id="IPR017777">
    <property type="entry name" value="ABC_urea-bd_UrtA"/>
</dbReference>
<name>A0ABU5U9D1_9CYAN</name>
<dbReference type="PANTHER" id="PTHR47628:SF1">
    <property type="entry name" value="ALIPHATIC AMIDASE EXPRESSION-REGULATING PROTEIN"/>
    <property type="match status" value="1"/>
</dbReference>
<comment type="caution">
    <text evidence="1">The sequence shown here is derived from an EMBL/GenBank/DDBJ whole genome shotgun (WGS) entry which is preliminary data.</text>
</comment>
<evidence type="ECO:0000313" key="1">
    <source>
        <dbReference type="EMBL" id="MEA5579780.1"/>
    </source>
</evidence>
<dbReference type="Gene3D" id="3.40.50.2300">
    <property type="match status" value="2"/>
</dbReference>
<dbReference type="NCBIfam" id="TIGR03407">
    <property type="entry name" value="urea_ABC_UrtA"/>
    <property type="match status" value="1"/>
</dbReference>
<reference evidence="1 2" key="1">
    <citation type="submission" date="2023-12" db="EMBL/GenBank/DDBJ databases">
        <title>Baltic Sea Cyanobacteria.</title>
        <authorList>
            <person name="Delbaje E."/>
            <person name="Fewer D.P."/>
            <person name="Shishido T.K."/>
        </authorList>
    </citation>
    <scope>NUCLEOTIDE SEQUENCE [LARGE SCALE GENOMIC DNA]</scope>
    <source>
        <strain evidence="1 2">UHCC-0300</strain>
    </source>
</reference>
<gene>
    <name evidence="1" type="primary">urtA</name>
    <name evidence="1" type="ORF">VB620_00315</name>
</gene>
<protein>
    <submittedName>
        <fullName evidence="1">Urea ABC transporter substrate-binding protein</fullName>
    </submittedName>
</protein>
<dbReference type="Pfam" id="PF13433">
    <property type="entry name" value="Peripla_BP_5"/>
    <property type="match status" value="1"/>
</dbReference>
<dbReference type="InterPro" id="IPR028082">
    <property type="entry name" value="Peripla_BP_I"/>
</dbReference>
<dbReference type="Proteomes" id="UP001302120">
    <property type="component" value="Unassembled WGS sequence"/>
</dbReference>
<sequence length="418" mass="46946">MNNKKNVLLLLAFGLSIIIFFFIHTQISLGRKPIKVGILHSLTGTMAISERSVVDATLLAIAEINAQGGVLGRKIQPIVVDGESNWQTFAEKAEQLIVQEKVVTVFGCWTSASRKTVSPVFNKYNHLLIYPVQYEGLESSPNIVYTGAAPNQQIIPAVKWSFDNLGKRFFLVGSDYIFPRTANAIIKDQVTALQGQIIGEEYILLGSRDVAGVIQKIVETQPDIILNTINGDSNIYFFQALKNAGITADKIPTISFSIAEEELRNFLITDIVGNYAVWNYFQSIDHPNNHDFTKKFQQKYGKGRVTSDPIEAAYFGVHLWAQAIKDAGIDDVNAIRENIKDQSFHAPEGIVYIDPDNQHTWKTVRIGKIKLDGQFEIVWNSDKPIRPQPYPLSRSQAEWETFLKSLYQGWNNNWANPG</sequence>
<dbReference type="CDD" id="cd06355">
    <property type="entry name" value="PBP1_FmdD-like"/>
    <property type="match status" value="1"/>
</dbReference>
<organism evidence="1 2">
    <name type="scientific">Nodularia harveyana UHCC-0300</name>
    <dbReference type="NCBI Taxonomy" id="2974287"/>
    <lineage>
        <taxon>Bacteria</taxon>
        <taxon>Bacillati</taxon>
        <taxon>Cyanobacteriota</taxon>
        <taxon>Cyanophyceae</taxon>
        <taxon>Nostocales</taxon>
        <taxon>Nodulariaceae</taxon>
        <taxon>Nodularia</taxon>
    </lineage>
</organism>